<organism evidence="1 2">
    <name type="scientific">Daphnia magna</name>
    <dbReference type="NCBI Taxonomy" id="35525"/>
    <lineage>
        <taxon>Eukaryota</taxon>
        <taxon>Metazoa</taxon>
        <taxon>Ecdysozoa</taxon>
        <taxon>Arthropoda</taxon>
        <taxon>Crustacea</taxon>
        <taxon>Branchiopoda</taxon>
        <taxon>Diplostraca</taxon>
        <taxon>Cladocera</taxon>
        <taxon>Anomopoda</taxon>
        <taxon>Daphniidae</taxon>
        <taxon>Daphnia</taxon>
    </lineage>
</organism>
<gene>
    <name evidence="1" type="ORF">OUZ56_016177</name>
</gene>
<comment type="caution">
    <text evidence="1">The sequence shown here is derived from an EMBL/GenBank/DDBJ whole genome shotgun (WGS) entry which is preliminary data.</text>
</comment>
<proteinExistence type="predicted"/>
<protein>
    <submittedName>
        <fullName evidence="1">Uncharacterized protein</fullName>
    </submittedName>
</protein>
<sequence>MLHRVEYIEILVQTLLLHGTELMMMQGCKRGWQRLTSICDMINKIFSNPFVDGPGTNNFNSGICWAVLAASMYQVTDEMPTLFDLARNVGTTGN</sequence>
<name>A0ABR0APW3_9CRUS</name>
<dbReference type="EMBL" id="JAOYFB010000038">
    <property type="protein sequence ID" value="KAK4027165.1"/>
    <property type="molecule type" value="Genomic_DNA"/>
</dbReference>
<evidence type="ECO:0000313" key="1">
    <source>
        <dbReference type="EMBL" id="KAK4027165.1"/>
    </source>
</evidence>
<keyword evidence="2" id="KW-1185">Reference proteome</keyword>
<evidence type="ECO:0000313" key="2">
    <source>
        <dbReference type="Proteomes" id="UP001234178"/>
    </source>
</evidence>
<accession>A0ABR0APW3</accession>
<dbReference type="Proteomes" id="UP001234178">
    <property type="component" value="Unassembled WGS sequence"/>
</dbReference>
<reference evidence="1 2" key="1">
    <citation type="journal article" date="2023" name="Nucleic Acids Res.">
        <title>The hologenome of Daphnia magna reveals possible DNA methylation and microbiome-mediated evolution of the host genome.</title>
        <authorList>
            <person name="Chaturvedi A."/>
            <person name="Li X."/>
            <person name="Dhandapani V."/>
            <person name="Marshall H."/>
            <person name="Kissane S."/>
            <person name="Cuenca-Cambronero M."/>
            <person name="Asole G."/>
            <person name="Calvet F."/>
            <person name="Ruiz-Romero M."/>
            <person name="Marangio P."/>
            <person name="Guigo R."/>
            <person name="Rago D."/>
            <person name="Mirbahai L."/>
            <person name="Eastwood N."/>
            <person name="Colbourne J.K."/>
            <person name="Zhou J."/>
            <person name="Mallon E."/>
            <person name="Orsini L."/>
        </authorList>
    </citation>
    <scope>NUCLEOTIDE SEQUENCE [LARGE SCALE GENOMIC DNA]</scope>
    <source>
        <strain evidence="1">LRV0_1</strain>
    </source>
</reference>